<feature type="compositionally biased region" description="Low complexity" evidence="6">
    <location>
        <begin position="856"/>
        <end position="867"/>
    </location>
</feature>
<dbReference type="EMBL" id="JAHRIO010091421">
    <property type="protein sequence ID" value="MEQ2188705.1"/>
    <property type="molecule type" value="Genomic_DNA"/>
</dbReference>
<dbReference type="PANTHER" id="PTHR15742:SF1">
    <property type="entry name" value="PROTEIN SOGA1"/>
    <property type="match status" value="1"/>
</dbReference>
<keyword evidence="3 5" id="KW-0175">Coiled coil</keyword>
<evidence type="ECO:0000256" key="6">
    <source>
        <dbReference type="SAM" id="MobiDB-lite"/>
    </source>
</evidence>
<feature type="compositionally biased region" description="Polar residues" evidence="6">
    <location>
        <begin position="830"/>
        <end position="855"/>
    </location>
</feature>
<evidence type="ECO:0000256" key="5">
    <source>
        <dbReference type="SAM" id="Coils"/>
    </source>
</evidence>
<evidence type="ECO:0000259" key="7">
    <source>
        <dbReference type="Pfam" id="PF11365"/>
    </source>
</evidence>
<protein>
    <recommendedName>
        <fullName evidence="7">SOGA coiled-coil domain-containing protein</fullName>
    </recommendedName>
</protein>
<evidence type="ECO:0000256" key="2">
    <source>
        <dbReference type="ARBA" id="ARBA00022553"/>
    </source>
</evidence>
<evidence type="ECO:0000256" key="4">
    <source>
        <dbReference type="ARBA" id="ARBA00023136"/>
    </source>
</evidence>
<dbReference type="InterPro" id="IPR027881">
    <property type="entry name" value="SOGA_CC"/>
</dbReference>
<dbReference type="Proteomes" id="UP001476798">
    <property type="component" value="Unassembled WGS sequence"/>
</dbReference>
<reference evidence="8 9" key="1">
    <citation type="submission" date="2021-06" db="EMBL/GenBank/DDBJ databases">
        <authorList>
            <person name="Palmer J.M."/>
        </authorList>
    </citation>
    <scope>NUCLEOTIDE SEQUENCE [LARGE SCALE GENOMIC DNA]</scope>
    <source>
        <strain evidence="8 9">GA_2019</strain>
        <tissue evidence="8">Muscle</tissue>
    </source>
</reference>
<feature type="region of interest" description="Disordered" evidence="6">
    <location>
        <begin position="781"/>
        <end position="874"/>
    </location>
</feature>
<dbReference type="Pfam" id="PF11365">
    <property type="entry name" value="SOGA"/>
    <property type="match status" value="1"/>
</dbReference>
<sequence>DEVEELRCEMLEIRDMFQEEELYQLQALQLQLEQAKKTCRILQYRLRKAERRSIRVAQTGQVDGELIRSLEHDIKVAKSVSLRLYNELEVVQKKNSQLEWENEVLREKTQELEVAKQVLQSEVDKAREDDSTDLKCQLHFAKEELALMCKKLTKLVSESEAMREELARYRSRYGDIDAAQLPEGIQSSAHAREAEVKVHLKLVEEEATLLSRRIVELEVENRGLRAEMGDLREKIGGGGEEDVLEENSSMTATIKDGEIGPTMYLQHQREESEEGQLDAERHLLCNQSQTDQRISEGREGPVGGEQDPLGSQERDDKKSPNTTLTEVTTKDYEFLVALRDHSCILSSAIQLLSVPPRNGQSAAPSLALTSQMDICSNVKTQGSLIEALELLQALLLAFIEKMDTLLRGLDKGKDSVKKEGFAWDFSSFLCANYERLKELHVEELCNMQVKQKAKQASHGEVMDSWRDPKPQLSLQILWILHQWCNVKGTNPEGKECGDKTLSVLLGLLQDLGAELRDDSKAKSAPCEEAAEVTMPLTPQTSILPLCVRLSDTVGSPPDDLCLSACFMRRLMPNSKEQRLRRLFSPCRSQRKNWCYLSQEAAQLDREDPVKTWDHLIMPLSFPDLDFEQMSTERSHTAPEKTTFRIYYSPPSARRVQLAQLKQSPMADRGSMDTTSPWCTPPTSFSQLCLGSSANLSDDMKEMTASWRQTVHGSSLEKKGRLPSCRVDVTCSGTQTHIRPQMVSVGQQTDDTQGLITVRNSPSRVLSSSLVSARSQHISTSLDGLAGRVERPRTSTSSPKLYRRHSSTLSSSPSLSSSSSSSSSRDRGLWNLSQQSSNGLTWNRQTSPRSGPAQNLSSVSNSKPPSRSTGTNRCGLVTEFLRRVSGRADKAAPVSGQKTKSSLKNLERAPTRPHGAQLQRNDSVTRIVNQRFIKQREEAARAHREEKGGSLNQRVRTSQSVATTELQQHFDLLLCSSLSSESETDVHPAQTPATQILHAGGSCCRLQLWLRRRKKWCFFTQKMPEIRTV</sequence>
<gene>
    <name evidence="8" type="ORF">GOODEAATRI_017712</name>
</gene>
<evidence type="ECO:0000256" key="1">
    <source>
        <dbReference type="ARBA" id="ARBA00004370"/>
    </source>
</evidence>
<keyword evidence="2" id="KW-0597">Phosphoprotein</keyword>
<evidence type="ECO:0000256" key="3">
    <source>
        <dbReference type="ARBA" id="ARBA00023054"/>
    </source>
</evidence>
<feature type="non-terminal residue" evidence="8">
    <location>
        <position position="1"/>
    </location>
</feature>
<feature type="domain" description="SOGA coiled-coil" evidence="7">
    <location>
        <begin position="130"/>
        <end position="224"/>
    </location>
</feature>
<feature type="coiled-coil region" evidence="5">
    <location>
        <begin position="88"/>
        <end position="172"/>
    </location>
</feature>
<proteinExistence type="predicted"/>
<feature type="coiled-coil region" evidence="5">
    <location>
        <begin position="18"/>
        <end position="52"/>
    </location>
</feature>
<keyword evidence="4" id="KW-0472">Membrane</keyword>
<feature type="region of interest" description="Disordered" evidence="6">
    <location>
        <begin position="886"/>
        <end position="918"/>
    </location>
</feature>
<feature type="region of interest" description="Disordered" evidence="6">
    <location>
        <begin position="289"/>
        <end position="324"/>
    </location>
</feature>
<name>A0ABV0PYV5_9TELE</name>
<evidence type="ECO:0000313" key="9">
    <source>
        <dbReference type="Proteomes" id="UP001476798"/>
    </source>
</evidence>
<comment type="caution">
    <text evidence="8">The sequence shown here is derived from an EMBL/GenBank/DDBJ whole genome shotgun (WGS) entry which is preliminary data.</text>
</comment>
<feature type="region of interest" description="Disordered" evidence="6">
    <location>
        <begin position="233"/>
        <end position="260"/>
    </location>
</feature>
<keyword evidence="9" id="KW-1185">Reference proteome</keyword>
<comment type="subcellular location">
    <subcellularLocation>
        <location evidence="1">Membrane</location>
    </subcellularLocation>
</comment>
<feature type="compositionally biased region" description="Low complexity" evidence="6">
    <location>
        <begin position="806"/>
        <end position="822"/>
    </location>
</feature>
<dbReference type="InterPro" id="IPR049885">
    <property type="entry name" value="MTCL1-3"/>
</dbReference>
<accession>A0ABV0PYV5</accession>
<dbReference type="PANTHER" id="PTHR15742">
    <property type="entry name" value="GIRDIN"/>
    <property type="match status" value="1"/>
</dbReference>
<organism evidence="8 9">
    <name type="scientific">Goodea atripinnis</name>
    <dbReference type="NCBI Taxonomy" id="208336"/>
    <lineage>
        <taxon>Eukaryota</taxon>
        <taxon>Metazoa</taxon>
        <taxon>Chordata</taxon>
        <taxon>Craniata</taxon>
        <taxon>Vertebrata</taxon>
        <taxon>Euteleostomi</taxon>
        <taxon>Actinopterygii</taxon>
        <taxon>Neopterygii</taxon>
        <taxon>Teleostei</taxon>
        <taxon>Neoteleostei</taxon>
        <taxon>Acanthomorphata</taxon>
        <taxon>Ovalentaria</taxon>
        <taxon>Atherinomorphae</taxon>
        <taxon>Cyprinodontiformes</taxon>
        <taxon>Goodeidae</taxon>
        <taxon>Goodea</taxon>
    </lineage>
</organism>
<evidence type="ECO:0000313" key="8">
    <source>
        <dbReference type="EMBL" id="MEQ2188705.1"/>
    </source>
</evidence>